<dbReference type="GO" id="GO:0008239">
    <property type="term" value="F:dipeptidyl-peptidase activity"/>
    <property type="evidence" value="ECO:0007669"/>
    <property type="project" value="InterPro"/>
</dbReference>
<dbReference type="SMART" id="SM00939">
    <property type="entry name" value="PepX_C"/>
    <property type="match status" value="1"/>
</dbReference>
<dbReference type="SUPFAM" id="SSF49785">
    <property type="entry name" value="Galactose-binding domain-like"/>
    <property type="match status" value="1"/>
</dbReference>
<name>A0A2R5G3C2_9STRA</name>
<dbReference type="PANTHER" id="PTHR43056">
    <property type="entry name" value="PEPTIDASE S9 PROLYL OLIGOPEPTIDASE"/>
    <property type="match status" value="1"/>
</dbReference>
<keyword evidence="1" id="KW-0378">Hydrolase</keyword>
<dbReference type="Proteomes" id="UP000241890">
    <property type="component" value="Unassembled WGS sequence"/>
</dbReference>
<dbReference type="Gene3D" id="3.40.50.1820">
    <property type="entry name" value="alpha/beta hydrolase"/>
    <property type="match status" value="2"/>
</dbReference>
<feature type="chain" id="PRO_5015361108" description="Xaa-Pro dipeptidyl-peptidase C-terminal domain-containing protein" evidence="2">
    <location>
        <begin position="38"/>
        <end position="637"/>
    </location>
</feature>
<evidence type="ECO:0000313" key="4">
    <source>
        <dbReference type="EMBL" id="GBG25512.1"/>
    </source>
</evidence>
<evidence type="ECO:0000259" key="3">
    <source>
        <dbReference type="SMART" id="SM00939"/>
    </source>
</evidence>
<dbReference type="OrthoDB" id="416441at2759"/>
<dbReference type="InterPro" id="IPR005674">
    <property type="entry name" value="CocE/Ser_esterase"/>
</dbReference>
<comment type="caution">
    <text evidence="4">The sequence shown here is derived from an EMBL/GenBank/DDBJ whole genome shotgun (WGS) entry which is preliminary data.</text>
</comment>
<gene>
    <name evidence="4" type="ORF">FCC1311_017312</name>
</gene>
<dbReference type="InterPro" id="IPR029058">
    <property type="entry name" value="AB_hydrolase_fold"/>
</dbReference>
<keyword evidence="5" id="KW-1185">Reference proteome</keyword>
<accession>A0A2R5G3C2</accession>
<evidence type="ECO:0000256" key="1">
    <source>
        <dbReference type="ARBA" id="ARBA00022801"/>
    </source>
</evidence>
<dbReference type="NCBIfam" id="TIGR00976">
    <property type="entry name" value="CocE_NonD"/>
    <property type="match status" value="2"/>
</dbReference>
<dbReference type="InterPro" id="IPR013736">
    <property type="entry name" value="Xaa-Pro_dipept_C"/>
</dbReference>
<dbReference type="InterPro" id="IPR008979">
    <property type="entry name" value="Galactose-bd-like_sf"/>
</dbReference>
<proteinExistence type="predicted"/>
<keyword evidence="2" id="KW-0732">Signal</keyword>
<dbReference type="InterPro" id="IPR050585">
    <property type="entry name" value="Xaa-Pro_dipeptidyl-ppase/CocE"/>
</dbReference>
<feature type="domain" description="Xaa-Pro dipeptidyl-peptidase C-terminal" evidence="3">
    <location>
        <begin position="369"/>
        <end position="622"/>
    </location>
</feature>
<dbReference type="Gene3D" id="2.60.120.260">
    <property type="entry name" value="Galactose-binding domain-like"/>
    <property type="match status" value="1"/>
</dbReference>
<reference evidence="4 5" key="1">
    <citation type="submission" date="2017-12" db="EMBL/GenBank/DDBJ databases">
        <title>Sequencing, de novo assembly and annotation of complete genome of a new Thraustochytrid species, strain FCC1311.</title>
        <authorList>
            <person name="Sedici K."/>
            <person name="Godart F."/>
            <person name="Aiese Cigliano R."/>
            <person name="Sanseverino W."/>
            <person name="Barakat M."/>
            <person name="Ortet P."/>
            <person name="Marechal E."/>
            <person name="Cagnac O."/>
            <person name="Amato A."/>
        </authorList>
    </citation>
    <scope>NUCLEOTIDE SEQUENCE [LARGE SCALE GENOMIC DNA]</scope>
</reference>
<organism evidence="4 5">
    <name type="scientific">Hondaea fermentalgiana</name>
    <dbReference type="NCBI Taxonomy" id="2315210"/>
    <lineage>
        <taxon>Eukaryota</taxon>
        <taxon>Sar</taxon>
        <taxon>Stramenopiles</taxon>
        <taxon>Bigyra</taxon>
        <taxon>Labyrinthulomycetes</taxon>
        <taxon>Thraustochytrida</taxon>
        <taxon>Thraustochytriidae</taxon>
        <taxon>Hondaea</taxon>
    </lineage>
</organism>
<dbReference type="PANTHER" id="PTHR43056:SF10">
    <property type="entry name" value="COCE_NOND FAMILY, PUTATIVE (AFU_ORTHOLOGUE AFUA_7G00600)-RELATED"/>
    <property type="match status" value="1"/>
</dbReference>
<dbReference type="Pfam" id="PF02129">
    <property type="entry name" value="Peptidase_S15"/>
    <property type="match status" value="1"/>
</dbReference>
<evidence type="ECO:0000313" key="5">
    <source>
        <dbReference type="Proteomes" id="UP000241890"/>
    </source>
</evidence>
<dbReference type="InParanoid" id="A0A2R5G3C2"/>
<sequence>MKMAGTATATRALRRCVVSGGLLALAILALATPRALAEEHSQVWTAESQLEPQPGPRTVDSLLTGEGIWPKLAGFDKFIHRAKDAITGQTQQGEPERFVSRHQVAMRDGVLLDTVVIRPSLELGERRPTLLARSPYGPTSDQIADLFVASNDMVAVIQDQRGTFLSGGKFSMWKNDGEDGYDTMAWIAKQSWSNGEVYTAGISADACGAFAQIVSRPPWLKGQFLMLASGNAHETIYPGGAFREGLIEGWMASMAASTRGHSLLQTLPEIKAHEALSSWYSKVEADNFVEGVAWPTVHLSGWWDIFCGHHLRAFDALSARSHPAVRRNHTIFVGPSGHCELFNPISTTSLHESKAWVNAYGYVTEAFAGRWGPFRRRVKRVNFFVQGPTHFDGNWPHDGNYWTSLDDWPLSKPWRLYLADENTLSSSPAAAASNPGILRFRYHPSRPVPTRGGTNLILAMLGHGCGSEDQSANEKRDDVLVFTTPRLKDSVAVTGRIFANLFVSSSARDTDFVVSLTDVYPDGERSMLVRSGMQRMRWRDDPRWVSKPMEPGKVYNISLDLWPTSYVFNREHSIRVTVTSSSAPYYKPNPNSDEDIDEEHFWDRRSATNAIHFSAEHPSHVELPVVKLYQLPQNHDF</sequence>
<protein>
    <recommendedName>
        <fullName evidence="3">Xaa-Pro dipeptidyl-peptidase C-terminal domain-containing protein</fullName>
    </recommendedName>
</protein>
<dbReference type="InterPro" id="IPR000383">
    <property type="entry name" value="Xaa-Pro-like_dom"/>
</dbReference>
<feature type="signal peptide" evidence="2">
    <location>
        <begin position="1"/>
        <end position="37"/>
    </location>
</feature>
<dbReference type="AlphaFoldDB" id="A0A2R5G3C2"/>
<dbReference type="Pfam" id="PF08530">
    <property type="entry name" value="PepX_C"/>
    <property type="match status" value="1"/>
</dbReference>
<evidence type="ECO:0000256" key="2">
    <source>
        <dbReference type="SAM" id="SignalP"/>
    </source>
</evidence>
<dbReference type="SUPFAM" id="SSF53474">
    <property type="entry name" value="alpha/beta-Hydrolases"/>
    <property type="match status" value="1"/>
</dbReference>
<dbReference type="EMBL" id="BEYU01000012">
    <property type="protein sequence ID" value="GBG25512.1"/>
    <property type="molecule type" value="Genomic_DNA"/>
</dbReference>